<dbReference type="Gene3D" id="3.40.50.720">
    <property type="entry name" value="NAD(P)-binding Rossmann-like Domain"/>
    <property type="match status" value="1"/>
</dbReference>
<keyword evidence="3 4" id="KW-0560">Oxidoreductase</keyword>
<dbReference type="PANTHER" id="PTHR21708">
    <property type="entry name" value="PROBABLE 2-DEHYDROPANTOATE 2-REDUCTASE"/>
    <property type="match status" value="1"/>
</dbReference>
<comment type="pathway">
    <text evidence="4">Cofactor biosynthesis; (R)-pantothenate biosynthesis; (R)-pantoate from 3-methyl-2-oxobutanoate: step 2/2.</text>
</comment>
<dbReference type="InterPro" id="IPR036291">
    <property type="entry name" value="NAD(P)-bd_dom_sf"/>
</dbReference>
<name>A0A6S6QRN8_9FIRM</name>
<dbReference type="KEGG" id="acel:acsn021_15820"/>
<dbReference type="Gene3D" id="1.10.1040.10">
    <property type="entry name" value="N-(1-d-carboxylethyl)-l-norvaline Dehydrogenase, domain 2"/>
    <property type="match status" value="1"/>
</dbReference>
<evidence type="ECO:0000256" key="3">
    <source>
        <dbReference type="ARBA" id="ARBA00023002"/>
    </source>
</evidence>
<dbReference type="InterPro" id="IPR013328">
    <property type="entry name" value="6PGD_dom2"/>
</dbReference>
<dbReference type="InterPro" id="IPR051402">
    <property type="entry name" value="KPR-Related"/>
</dbReference>
<keyword evidence="4" id="KW-0566">Pantothenate biosynthesis</keyword>
<dbReference type="Proteomes" id="UP000515561">
    <property type="component" value="Chromosome"/>
</dbReference>
<dbReference type="FunFam" id="1.10.1040.10:FF:000017">
    <property type="entry name" value="2-dehydropantoate 2-reductase"/>
    <property type="match status" value="1"/>
</dbReference>
<dbReference type="SUPFAM" id="SSF51735">
    <property type="entry name" value="NAD(P)-binding Rossmann-fold domains"/>
    <property type="match status" value="1"/>
</dbReference>
<dbReference type="UniPathway" id="UPA00028">
    <property type="reaction ID" value="UER00004"/>
</dbReference>
<protein>
    <recommendedName>
        <fullName evidence="4">2-dehydropantoate 2-reductase</fullName>
        <ecNumber evidence="4">1.1.1.169</ecNumber>
    </recommendedName>
    <alternativeName>
        <fullName evidence="4">Ketopantoate reductase</fullName>
    </alternativeName>
</protein>
<evidence type="ECO:0000313" key="6">
    <source>
        <dbReference type="Proteomes" id="UP000515561"/>
    </source>
</evidence>
<dbReference type="InterPro" id="IPR013752">
    <property type="entry name" value="KPA_reductase"/>
</dbReference>
<sequence length="311" mass="35072">MKIQKVTLIGLGAMGVFFAPQLEDFLGKENFRVLADGERKQRLEDKGVTVNGINHKFHIITPDTTGDEADLIIMAVKDTGLSKAIEDIKNQVGKHTQILCVMNGIDSENQLAAVYGWEHVLYSYMRISISMKEGKADFNPQLGKVHFGEADNTELTDRVKAVKELFEASGIKYQIDTDMRKGLWFKFMCNIGENMTCALLEVPFGAFRESEHANAIRHKAMEEVIAIANRLGIDLGEEDIKRQDARIQQIPFGNKPSTLQDLENGRLTEIEMFAGKVVEMGKELGIDTPYNWMFYHAIKVKEEKLSGRFLP</sequence>
<evidence type="ECO:0000256" key="1">
    <source>
        <dbReference type="ARBA" id="ARBA00007870"/>
    </source>
</evidence>
<dbReference type="GO" id="GO:0008677">
    <property type="term" value="F:2-dehydropantoate 2-reductase activity"/>
    <property type="evidence" value="ECO:0007669"/>
    <property type="project" value="UniProtKB-EC"/>
</dbReference>
<dbReference type="Pfam" id="PF02558">
    <property type="entry name" value="ApbA"/>
    <property type="match status" value="1"/>
</dbReference>
<reference evidence="5 6" key="1">
    <citation type="journal article" date="2016" name="Int. J. Syst. Evol. Microbiol.">
        <title>Descriptions of Anaerotaenia torta gen. nov., sp. nov. and Anaerocolumna cellulosilytica gen. nov., sp. nov. isolated from a methanogenic reactor of cattle waste.</title>
        <authorList>
            <person name="Uek A."/>
            <person name="Ohtaki Y."/>
            <person name="Kaku N."/>
            <person name="Ueki K."/>
        </authorList>
    </citation>
    <scope>NUCLEOTIDE SEQUENCE [LARGE SCALE GENOMIC DNA]</scope>
    <source>
        <strain evidence="5 6">SN021</strain>
    </source>
</reference>
<dbReference type="GO" id="GO:0005737">
    <property type="term" value="C:cytoplasm"/>
    <property type="evidence" value="ECO:0007669"/>
    <property type="project" value="TreeGrafter"/>
</dbReference>
<accession>A0A6S6QRN8</accession>
<keyword evidence="2 4" id="KW-0521">NADP</keyword>
<dbReference type="InterPro" id="IPR003710">
    <property type="entry name" value="ApbA"/>
</dbReference>
<dbReference type="PANTHER" id="PTHR21708:SF26">
    <property type="entry name" value="2-DEHYDROPANTOATE 2-REDUCTASE"/>
    <property type="match status" value="1"/>
</dbReference>
<dbReference type="EC" id="1.1.1.169" evidence="4"/>
<dbReference type="AlphaFoldDB" id="A0A6S6QRN8"/>
<evidence type="ECO:0000256" key="4">
    <source>
        <dbReference type="RuleBase" id="RU362068"/>
    </source>
</evidence>
<evidence type="ECO:0000256" key="2">
    <source>
        <dbReference type="ARBA" id="ARBA00022857"/>
    </source>
</evidence>
<comment type="similarity">
    <text evidence="1 4">Belongs to the ketopantoate reductase family.</text>
</comment>
<dbReference type="InterPro" id="IPR008927">
    <property type="entry name" value="6-PGluconate_DH-like_C_sf"/>
</dbReference>
<organism evidence="5 6">
    <name type="scientific">Anaerocolumna cellulosilytica</name>
    <dbReference type="NCBI Taxonomy" id="433286"/>
    <lineage>
        <taxon>Bacteria</taxon>
        <taxon>Bacillati</taxon>
        <taxon>Bacillota</taxon>
        <taxon>Clostridia</taxon>
        <taxon>Lachnospirales</taxon>
        <taxon>Lachnospiraceae</taxon>
        <taxon>Anaerocolumna</taxon>
    </lineage>
</organism>
<comment type="catalytic activity">
    <reaction evidence="4">
        <text>(R)-pantoate + NADP(+) = 2-dehydropantoate + NADPH + H(+)</text>
        <dbReference type="Rhea" id="RHEA:16233"/>
        <dbReference type="ChEBI" id="CHEBI:11561"/>
        <dbReference type="ChEBI" id="CHEBI:15378"/>
        <dbReference type="ChEBI" id="CHEBI:15980"/>
        <dbReference type="ChEBI" id="CHEBI:57783"/>
        <dbReference type="ChEBI" id="CHEBI:58349"/>
        <dbReference type="EC" id="1.1.1.169"/>
    </reaction>
</comment>
<evidence type="ECO:0000313" key="5">
    <source>
        <dbReference type="EMBL" id="BCJ94013.1"/>
    </source>
</evidence>
<dbReference type="RefSeq" id="WP_184094306.1">
    <property type="nucleotide sequence ID" value="NZ_AP023367.1"/>
</dbReference>
<dbReference type="SUPFAM" id="SSF48179">
    <property type="entry name" value="6-phosphogluconate dehydrogenase C-terminal domain-like"/>
    <property type="match status" value="1"/>
</dbReference>
<comment type="function">
    <text evidence="4">Catalyzes the NADPH-dependent reduction of ketopantoate into pantoic acid.</text>
</comment>
<dbReference type="EMBL" id="AP023367">
    <property type="protein sequence ID" value="BCJ94013.1"/>
    <property type="molecule type" value="Genomic_DNA"/>
</dbReference>
<dbReference type="NCBIfam" id="TIGR00745">
    <property type="entry name" value="apbA_panE"/>
    <property type="match status" value="1"/>
</dbReference>
<keyword evidence="6" id="KW-1185">Reference proteome</keyword>
<dbReference type="GO" id="GO:0015940">
    <property type="term" value="P:pantothenate biosynthetic process"/>
    <property type="evidence" value="ECO:0007669"/>
    <property type="project" value="UniProtKB-UniPathway"/>
</dbReference>
<proteinExistence type="inferred from homology"/>
<gene>
    <name evidence="5" type="ORF">acsn021_15820</name>
</gene>
<dbReference type="InterPro" id="IPR013332">
    <property type="entry name" value="KPR_N"/>
</dbReference>
<dbReference type="Pfam" id="PF08546">
    <property type="entry name" value="ApbA_C"/>
    <property type="match status" value="1"/>
</dbReference>